<keyword evidence="1" id="KW-0812">Transmembrane</keyword>
<sequence>MQGDNQLKKKILTMSKNLSLETRLGIFLSCILIGAMSAVLVANFLSKKAKEYENEVASKKIASLEVIFDRDVAYAKKATENSCSRVFLNWLSRRPA</sequence>
<evidence type="ECO:0000256" key="1">
    <source>
        <dbReference type="SAM" id="Phobius"/>
    </source>
</evidence>
<gene>
    <name evidence="2" type="ORF">A2831_02600</name>
</gene>
<dbReference type="STRING" id="1802668.A2831_02600"/>
<protein>
    <submittedName>
        <fullName evidence="2">Uncharacterized protein</fullName>
    </submittedName>
</protein>
<organism evidence="2 3">
    <name type="scientific">Candidatus Yanofskybacteria bacterium RIFCSPHIGHO2_01_FULL_44_17</name>
    <dbReference type="NCBI Taxonomy" id="1802668"/>
    <lineage>
        <taxon>Bacteria</taxon>
        <taxon>Candidatus Yanofskyibacteriota</taxon>
    </lineage>
</organism>
<comment type="caution">
    <text evidence="2">The sequence shown here is derived from an EMBL/GenBank/DDBJ whole genome shotgun (WGS) entry which is preliminary data.</text>
</comment>
<name>A0A1F8EX47_9BACT</name>
<keyword evidence="1" id="KW-0472">Membrane</keyword>
<reference evidence="2 3" key="1">
    <citation type="journal article" date="2016" name="Nat. Commun.">
        <title>Thousands of microbial genomes shed light on interconnected biogeochemical processes in an aquifer system.</title>
        <authorList>
            <person name="Anantharaman K."/>
            <person name="Brown C.T."/>
            <person name="Hug L.A."/>
            <person name="Sharon I."/>
            <person name="Castelle C.J."/>
            <person name="Probst A.J."/>
            <person name="Thomas B.C."/>
            <person name="Singh A."/>
            <person name="Wilkins M.J."/>
            <person name="Karaoz U."/>
            <person name="Brodie E.L."/>
            <person name="Williams K.H."/>
            <person name="Hubbard S.S."/>
            <person name="Banfield J.F."/>
        </authorList>
    </citation>
    <scope>NUCLEOTIDE SEQUENCE [LARGE SCALE GENOMIC DNA]</scope>
</reference>
<dbReference type="Proteomes" id="UP000177507">
    <property type="component" value="Unassembled WGS sequence"/>
</dbReference>
<proteinExistence type="predicted"/>
<evidence type="ECO:0000313" key="2">
    <source>
        <dbReference type="EMBL" id="OGN04920.1"/>
    </source>
</evidence>
<dbReference type="EMBL" id="MGJI01000016">
    <property type="protein sequence ID" value="OGN04920.1"/>
    <property type="molecule type" value="Genomic_DNA"/>
</dbReference>
<dbReference type="AlphaFoldDB" id="A0A1F8EX47"/>
<accession>A0A1F8EX47</accession>
<evidence type="ECO:0000313" key="3">
    <source>
        <dbReference type="Proteomes" id="UP000177507"/>
    </source>
</evidence>
<keyword evidence="1" id="KW-1133">Transmembrane helix</keyword>
<feature type="transmembrane region" description="Helical" evidence="1">
    <location>
        <begin position="24"/>
        <end position="45"/>
    </location>
</feature>